<evidence type="ECO:0000256" key="2">
    <source>
        <dbReference type="ARBA" id="ARBA00022679"/>
    </source>
</evidence>
<reference evidence="4 5" key="1">
    <citation type="journal article" date="2017" name="Nat. Ecol. Evol.">
        <title>Scallop genome provides insights into evolution of bilaterian karyotype and development.</title>
        <authorList>
            <person name="Wang S."/>
            <person name="Zhang J."/>
            <person name="Jiao W."/>
            <person name="Li J."/>
            <person name="Xun X."/>
            <person name="Sun Y."/>
            <person name="Guo X."/>
            <person name="Huan P."/>
            <person name="Dong B."/>
            <person name="Zhang L."/>
            <person name="Hu X."/>
            <person name="Sun X."/>
            <person name="Wang J."/>
            <person name="Zhao C."/>
            <person name="Wang Y."/>
            <person name="Wang D."/>
            <person name="Huang X."/>
            <person name="Wang R."/>
            <person name="Lv J."/>
            <person name="Li Y."/>
            <person name="Zhang Z."/>
            <person name="Liu B."/>
            <person name="Lu W."/>
            <person name="Hui Y."/>
            <person name="Liang J."/>
            <person name="Zhou Z."/>
            <person name="Hou R."/>
            <person name="Li X."/>
            <person name="Liu Y."/>
            <person name="Li H."/>
            <person name="Ning X."/>
            <person name="Lin Y."/>
            <person name="Zhao L."/>
            <person name="Xing Q."/>
            <person name="Dou J."/>
            <person name="Li Y."/>
            <person name="Mao J."/>
            <person name="Guo H."/>
            <person name="Dou H."/>
            <person name="Li T."/>
            <person name="Mu C."/>
            <person name="Jiang W."/>
            <person name="Fu Q."/>
            <person name="Fu X."/>
            <person name="Miao Y."/>
            <person name="Liu J."/>
            <person name="Yu Q."/>
            <person name="Li R."/>
            <person name="Liao H."/>
            <person name="Li X."/>
            <person name="Kong Y."/>
            <person name="Jiang Z."/>
            <person name="Chourrout D."/>
            <person name="Li R."/>
            <person name="Bao Z."/>
        </authorList>
    </citation>
    <scope>NUCLEOTIDE SEQUENCE [LARGE SCALE GENOMIC DNA]</scope>
    <source>
        <strain evidence="4 5">PY_sf001</strain>
    </source>
</reference>
<comment type="caution">
    <text evidence="4">The sequence shown here is derived from an EMBL/GenBank/DDBJ whole genome shotgun (WGS) entry which is preliminary data.</text>
</comment>
<gene>
    <name evidence="4" type="ORF">KP79_PYT21110</name>
</gene>
<proteinExistence type="predicted"/>
<dbReference type="GO" id="GO:0008168">
    <property type="term" value="F:methyltransferase activity"/>
    <property type="evidence" value="ECO:0007669"/>
    <property type="project" value="UniProtKB-KW"/>
</dbReference>
<evidence type="ECO:0000313" key="5">
    <source>
        <dbReference type="Proteomes" id="UP000242188"/>
    </source>
</evidence>
<evidence type="ECO:0000256" key="1">
    <source>
        <dbReference type="ARBA" id="ARBA00022603"/>
    </source>
</evidence>
<dbReference type="GO" id="GO:0032259">
    <property type="term" value="P:methylation"/>
    <property type="evidence" value="ECO:0007669"/>
    <property type="project" value="UniProtKB-KW"/>
</dbReference>
<dbReference type="SUPFAM" id="SSF53335">
    <property type="entry name" value="S-adenosyl-L-methionine-dependent methyltransferases"/>
    <property type="match status" value="1"/>
</dbReference>
<evidence type="ECO:0000313" key="4">
    <source>
        <dbReference type="EMBL" id="OWF44079.1"/>
    </source>
</evidence>
<dbReference type="EMBL" id="NEDP02004925">
    <property type="protein sequence ID" value="OWF44079.1"/>
    <property type="molecule type" value="Genomic_DNA"/>
</dbReference>
<dbReference type="InterPro" id="IPR051052">
    <property type="entry name" value="Diverse_substrate_MTase"/>
</dbReference>
<feature type="domain" description="Methyltransferase" evidence="3">
    <location>
        <begin position="60"/>
        <end position="150"/>
    </location>
</feature>
<accession>A0A210Q5X0</accession>
<keyword evidence="2 4" id="KW-0808">Transferase</keyword>
<keyword evidence="5" id="KW-1185">Reference proteome</keyword>
<dbReference type="Proteomes" id="UP000242188">
    <property type="component" value="Unassembled WGS sequence"/>
</dbReference>
<protein>
    <submittedName>
        <fullName evidence="4">Methyltransferase-like C25B8.10</fullName>
    </submittedName>
</protein>
<dbReference type="Gene3D" id="3.40.50.150">
    <property type="entry name" value="Vaccinia Virus protein VP39"/>
    <property type="match status" value="1"/>
</dbReference>
<dbReference type="InterPro" id="IPR029063">
    <property type="entry name" value="SAM-dependent_MTases_sf"/>
</dbReference>
<dbReference type="PANTHER" id="PTHR44942:SF4">
    <property type="entry name" value="METHYLTRANSFERASE TYPE 11 DOMAIN-CONTAINING PROTEIN"/>
    <property type="match status" value="1"/>
</dbReference>
<dbReference type="Pfam" id="PF13649">
    <property type="entry name" value="Methyltransf_25"/>
    <property type="match status" value="1"/>
</dbReference>
<dbReference type="PANTHER" id="PTHR44942">
    <property type="entry name" value="METHYLTRANSF_11 DOMAIN-CONTAINING PROTEIN"/>
    <property type="match status" value="1"/>
</dbReference>
<dbReference type="InterPro" id="IPR041698">
    <property type="entry name" value="Methyltransf_25"/>
</dbReference>
<dbReference type="OrthoDB" id="506498at2759"/>
<name>A0A210Q5X0_MIZYE</name>
<dbReference type="CDD" id="cd02440">
    <property type="entry name" value="AdoMet_MTases"/>
    <property type="match status" value="1"/>
</dbReference>
<sequence>MSVNVNLHSLVKDGFTDGAKYDQHRPEYAEECVTCIARMLSTNFETTKEEESYSDRACDILELGAGTGMLTKRLSTLLPKEKRLIASEPMPDFFNTLQRNCPTVNAKQHSAESIPLPDNSVEGIVAAQSFHWFANEKALSEMLRVLKPKGNIVLVWNIQDRQTDWVRIIRDTYLQKEFIPDEISYDSFKWKDVLNNCNAIGLQESKILDYPSIQYSVDGLIELYSTMSVISQKSPDDKQRVLADLRHVLSTHPDTVGKDILYLPHYIDLQHYIKR</sequence>
<dbReference type="AlphaFoldDB" id="A0A210Q5X0"/>
<organism evidence="4 5">
    <name type="scientific">Mizuhopecten yessoensis</name>
    <name type="common">Japanese scallop</name>
    <name type="synonym">Patinopecten yessoensis</name>
    <dbReference type="NCBI Taxonomy" id="6573"/>
    <lineage>
        <taxon>Eukaryota</taxon>
        <taxon>Metazoa</taxon>
        <taxon>Spiralia</taxon>
        <taxon>Lophotrochozoa</taxon>
        <taxon>Mollusca</taxon>
        <taxon>Bivalvia</taxon>
        <taxon>Autobranchia</taxon>
        <taxon>Pteriomorphia</taxon>
        <taxon>Pectinida</taxon>
        <taxon>Pectinoidea</taxon>
        <taxon>Pectinidae</taxon>
        <taxon>Mizuhopecten</taxon>
    </lineage>
</organism>
<evidence type="ECO:0000259" key="3">
    <source>
        <dbReference type="Pfam" id="PF13649"/>
    </source>
</evidence>
<keyword evidence="1 4" id="KW-0489">Methyltransferase</keyword>